<dbReference type="AlphaFoldDB" id="A0A7K1T9V8"/>
<organism evidence="1 2">
    <name type="scientific">Hymenobacter ginkgonis</name>
    <dbReference type="NCBI Taxonomy" id="2682976"/>
    <lineage>
        <taxon>Bacteria</taxon>
        <taxon>Pseudomonadati</taxon>
        <taxon>Bacteroidota</taxon>
        <taxon>Cytophagia</taxon>
        <taxon>Cytophagales</taxon>
        <taxon>Hymenobacteraceae</taxon>
        <taxon>Hymenobacter</taxon>
    </lineage>
</organism>
<dbReference type="Proteomes" id="UP000441336">
    <property type="component" value="Unassembled WGS sequence"/>
</dbReference>
<protein>
    <submittedName>
        <fullName evidence="1">Uncharacterized protein</fullName>
    </submittedName>
</protein>
<evidence type="ECO:0000313" key="1">
    <source>
        <dbReference type="EMBL" id="MVN75189.1"/>
    </source>
</evidence>
<name>A0A7K1T9V8_9BACT</name>
<sequence length="80" mass="9388">MTKFDLSALNEADKQELIIRMLVDFHSVIQMWTDRDTKRQLDEASTTDQRKEIHMKLRQDYVAARARIMEAYGLTELLGS</sequence>
<gene>
    <name evidence="1" type="ORF">GO988_02515</name>
</gene>
<comment type="caution">
    <text evidence="1">The sequence shown here is derived from an EMBL/GenBank/DDBJ whole genome shotgun (WGS) entry which is preliminary data.</text>
</comment>
<reference evidence="1 2" key="1">
    <citation type="submission" date="2019-12" db="EMBL/GenBank/DDBJ databases">
        <title>Hymenobacter sp. HMF4947 Genome sequencing and assembly.</title>
        <authorList>
            <person name="Kang H."/>
            <person name="Cha I."/>
            <person name="Kim H."/>
            <person name="Joh K."/>
        </authorList>
    </citation>
    <scope>NUCLEOTIDE SEQUENCE [LARGE SCALE GENOMIC DNA]</scope>
    <source>
        <strain evidence="1 2">HMF4947</strain>
    </source>
</reference>
<keyword evidence="2" id="KW-1185">Reference proteome</keyword>
<dbReference type="EMBL" id="WQKZ01000001">
    <property type="protein sequence ID" value="MVN75189.1"/>
    <property type="molecule type" value="Genomic_DNA"/>
</dbReference>
<evidence type="ECO:0000313" key="2">
    <source>
        <dbReference type="Proteomes" id="UP000441336"/>
    </source>
</evidence>
<accession>A0A7K1T9V8</accession>
<proteinExistence type="predicted"/>
<dbReference type="RefSeq" id="WP_157561951.1">
    <property type="nucleotide sequence ID" value="NZ_WQKZ01000001.1"/>
</dbReference>